<feature type="coiled-coil region" evidence="1">
    <location>
        <begin position="187"/>
        <end position="214"/>
    </location>
</feature>
<dbReference type="AlphaFoldDB" id="A0A4Q0M835"/>
<keyword evidence="2" id="KW-0812">Transmembrane</keyword>
<keyword evidence="2" id="KW-1133">Transmembrane helix</keyword>
<evidence type="ECO:0000313" key="5">
    <source>
        <dbReference type="Proteomes" id="UP000290848"/>
    </source>
</evidence>
<accession>A0A4Q0M835</accession>
<dbReference type="Proteomes" id="UP000290848">
    <property type="component" value="Unassembled WGS sequence"/>
</dbReference>
<evidence type="ECO:0000256" key="3">
    <source>
        <dbReference type="SAM" id="SignalP"/>
    </source>
</evidence>
<gene>
    <name evidence="4" type="ORF">EKH83_11455</name>
</gene>
<sequence length="215" mass="24679">MTRNFAVPLFLSVLMLVNVTSLSAQDTTGKRVTPVTQAPVKLADPSLNGQYRDMLMRSRTQEGYKLVNPFRLTTLWKNTMDTLRAEKRKRIEAEQKLSSGMAGMSAMKDSLSKNKENLDQSLEMVNSISLFGIPVEKTIYNLVMWGLVLMLALALTIIIFLTGKYKREASYRIKLFEELSSEFQTYKIKANDREKKLARELQDERNKLDELSNRK</sequence>
<feature type="chain" id="PRO_5020271156" description="tRNA (Guanine-N1)-methyltransferase" evidence="3">
    <location>
        <begin position="25"/>
        <end position="215"/>
    </location>
</feature>
<proteinExistence type="predicted"/>
<keyword evidence="1" id="KW-0175">Coiled coil</keyword>
<evidence type="ECO:0008006" key="6">
    <source>
        <dbReference type="Google" id="ProtNLM"/>
    </source>
</evidence>
<comment type="caution">
    <text evidence="4">The sequence shown here is derived from an EMBL/GenBank/DDBJ whole genome shotgun (WGS) entry which is preliminary data.</text>
</comment>
<keyword evidence="2" id="KW-0472">Membrane</keyword>
<reference evidence="4 5" key="1">
    <citation type="submission" date="2018-12" db="EMBL/GenBank/DDBJ databases">
        <title>The Draft Genome Sequence of the Soil Bacterium Pedobacter tournemirensis R1.</title>
        <authorList>
            <person name="He J."/>
        </authorList>
    </citation>
    <scope>NUCLEOTIDE SEQUENCE [LARGE SCALE GENOMIC DNA]</scope>
    <source>
        <strain evidence="4 5">R1</strain>
    </source>
</reference>
<evidence type="ECO:0000313" key="4">
    <source>
        <dbReference type="EMBL" id="RXF69298.1"/>
    </source>
</evidence>
<dbReference type="EMBL" id="RXOC01000007">
    <property type="protein sequence ID" value="RXF69298.1"/>
    <property type="molecule type" value="Genomic_DNA"/>
</dbReference>
<evidence type="ECO:0000256" key="1">
    <source>
        <dbReference type="SAM" id="Coils"/>
    </source>
</evidence>
<evidence type="ECO:0000256" key="2">
    <source>
        <dbReference type="SAM" id="Phobius"/>
    </source>
</evidence>
<organism evidence="4 5">
    <name type="scientific">Arcticibacter tournemirensis</name>
    <dbReference type="NCBI Taxonomy" id="699437"/>
    <lineage>
        <taxon>Bacteria</taxon>
        <taxon>Pseudomonadati</taxon>
        <taxon>Bacteroidota</taxon>
        <taxon>Sphingobacteriia</taxon>
        <taxon>Sphingobacteriales</taxon>
        <taxon>Sphingobacteriaceae</taxon>
        <taxon>Arcticibacter</taxon>
    </lineage>
</organism>
<keyword evidence="3" id="KW-0732">Signal</keyword>
<feature type="signal peptide" evidence="3">
    <location>
        <begin position="1"/>
        <end position="24"/>
    </location>
</feature>
<protein>
    <recommendedName>
        <fullName evidence="6">tRNA (Guanine-N1)-methyltransferase</fullName>
    </recommendedName>
</protein>
<name>A0A4Q0M835_9SPHI</name>
<dbReference type="RefSeq" id="WP_128769573.1">
    <property type="nucleotide sequence ID" value="NZ_RXOC01000007.1"/>
</dbReference>
<feature type="transmembrane region" description="Helical" evidence="2">
    <location>
        <begin position="142"/>
        <end position="162"/>
    </location>
</feature>